<evidence type="ECO:0000313" key="5">
    <source>
        <dbReference type="Proteomes" id="UP000464378"/>
    </source>
</evidence>
<dbReference type="AlphaFoldDB" id="A0A6C2YNL7"/>
<evidence type="ECO:0000313" key="4">
    <source>
        <dbReference type="EMBL" id="VIP02482.1"/>
    </source>
</evidence>
<reference evidence="4" key="1">
    <citation type="submission" date="2019-04" db="EMBL/GenBank/DDBJ databases">
        <authorList>
            <consortium name="Science for Life Laboratories"/>
        </authorList>
    </citation>
    <scope>NUCLEOTIDE SEQUENCE</scope>
    <source>
        <strain evidence="4">MBLW1</strain>
    </source>
</reference>
<dbReference type="InterPro" id="IPR000119">
    <property type="entry name" value="Hist_DNA-bd"/>
</dbReference>
<accession>A0A6C2YNL7</accession>
<evidence type="ECO:0000256" key="1">
    <source>
        <dbReference type="ARBA" id="ARBA00010529"/>
    </source>
</evidence>
<dbReference type="KEGG" id="tim:GMBLW1_14780"/>
<feature type="compositionally biased region" description="Basic and acidic residues" evidence="3">
    <location>
        <begin position="1"/>
        <end position="15"/>
    </location>
</feature>
<dbReference type="EMBL" id="LR586016">
    <property type="protein sequence ID" value="VIP02482.1"/>
    <property type="molecule type" value="Genomic_DNA"/>
</dbReference>
<keyword evidence="2 4" id="KW-0238">DNA-binding</keyword>
<proteinExistence type="inferred from homology"/>
<name>A0A6C2YNL7_9BACT</name>
<protein>
    <submittedName>
        <fullName evidence="4">Uncharacterized protein</fullName>
    </submittedName>
</protein>
<organism evidence="4">
    <name type="scientific">Tuwongella immobilis</name>
    <dbReference type="NCBI Taxonomy" id="692036"/>
    <lineage>
        <taxon>Bacteria</taxon>
        <taxon>Pseudomonadati</taxon>
        <taxon>Planctomycetota</taxon>
        <taxon>Planctomycetia</taxon>
        <taxon>Gemmatales</taxon>
        <taxon>Gemmataceae</taxon>
        <taxon>Tuwongella</taxon>
    </lineage>
</organism>
<dbReference type="InParanoid" id="A0A6C2YNL7"/>
<gene>
    <name evidence="4" type="ORF">GMBLW1_14780</name>
</gene>
<keyword evidence="5" id="KW-1185">Reference proteome</keyword>
<dbReference type="Gene3D" id="4.10.520.10">
    <property type="entry name" value="IHF-like DNA-binding proteins"/>
    <property type="match status" value="1"/>
</dbReference>
<dbReference type="Proteomes" id="UP000464378">
    <property type="component" value="Chromosome"/>
</dbReference>
<comment type="similarity">
    <text evidence="1">Belongs to the bacterial histone-like protein family.</text>
</comment>
<feature type="region of interest" description="Disordered" evidence="3">
    <location>
        <begin position="1"/>
        <end position="84"/>
    </location>
</feature>
<sequence length="183" mass="19082">MAKKKPEAPAEEKAPKAKPAKAKAAPAPEPAPAPAPEAPKAKGKKAAAAAAPAPAPAPEAPKVKGKKAVAAPAPAPAPAPVAKGKTKSAIYQHLADKLQLNRKQVAAFFDELLGLIRAELGPTGPGTLSIPGLIKLKRNHKEAVAEHEQDDRFNPGKKIIVKAKPARTEIKVRPLKNLKELIK</sequence>
<feature type="compositionally biased region" description="Pro residues" evidence="3">
    <location>
        <begin position="27"/>
        <end position="37"/>
    </location>
</feature>
<dbReference type="CDD" id="cd13834">
    <property type="entry name" value="HU_like"/>
    <property type="match status" value="1"/>
</dbReference>
<dbReference type="InterPro" id="IPR010992">
    <property type="entry name" value="IHF-like_DNA-bd_dom_sf"/>
</dbReference>
<evidence type="ECO:0000256" key="2">
    <source>
        <dbReference type="ARBA" id="ARBA00023125"/>
    </source>
</evidence>
<dbReference type="Pfam" id="PF00216">
    <property type="entry name" value="Bac_DNA_binding"/>
    <property type="match status" value="1"/>
</dbReference>
<dbReference type="RefSeq" id="WP_162657654.1">
    <property type="nucleotide sequence ID" value="NZ_LR593887.1"/>
</dbReference>
<dbReference type="SUPFAM" id="SSF47729">
    <property type="entry name" value="IHF-like DNA-binding proteins"/>
    <property type="match status" value="1"/>
</dbReference>
<dbReference type="EMBL" id="LR593887">
    <property type="protein sequence ID" value="VTS01532.1"/>
    <property type="molecule type" value="Genomic_DNA"/>
</dbReference>
<evidence type="ECO:0000256" key="3">
    <source>
        <dbReference type="SAM" id="MobiDB-lite"/>
    </source>
</evidence>
<dbReference type="GO" id="GO:0030527">
    <property type="term" value="F:structural constituent of chromatin"/>
    <property type="evidence" value="ECO:0007669"/>
    <property type="project" value="InterPro"/>
</dbReference>
<dbReference type="GO" id="GO:0003677">
    <property type="term" value="F:DNA binding"/>
    <property type="evidence" value="ECO:0007669"/>
    <property type="project" value="UniProtKB-KW"/>
</dbReference>